<name>A0A4R6AC10_9RHOB</name>
<dbReference type="AlphaFoldDB" id="A0A4R6AC10"/>
<sequence length="89" mass="9318">MTLRDDFADHAQTLSAPLTGGFPIVPDDGADLSRVPRAIMVGDPGDVAVTFRDGSRAVLPGLIAGVVYPLRLRRVEFSGTSAGRIVGLV</sequence>
<proteinExistence type="predicted"/>
<gene>
    <name evidence="1" type="ORF">E2L08_08250</name>
</gene>
<dbReference type="EMBL" id="SNAA01000007">
    <property type="protein sequence ID" value="TDL79868.1"/>
    <property type="molecule type" value="Genomic_DNA"/>
</dbReference>
<dbReference type="Proteomes" id="UP000295701">
    <property type="component" value="Unassembled WGS sequence"/>
</dbReference>
<evidence type="ECO:0000313" key="1">
    <source>
        <dbReference type="EMBL" id="TDL79868.1"/>
    </source>
</evidence>
<dbReference type="RefSeq" id="WP_133396593.1">
    <property type="nucleotide sequence ID" value="NZ_SNAA01000007.1"/>
</dbReference>
<protein>
    <submittedName>
        <fullName evidence="1">Uncharacterized protein</fullName>
    </submittedName>
</protein>
<comment type="caution">
    <text evidence="1">The sequence shown here is derived from an EMBL/GenBank/DDBJ whole genome shotgun (WGS) entry which is preliminary data.</text>
</comment>
<keyword evidence="2" id="KW-1185">Reference proteome</keyword>
<organism evidence="1 2">
    <name type="scientific">Palleronia sediminis</name>
    <dbReference type="NCBI Taxonomy" id="2547833"/>
    <lineage>
        <taxon>Bacteria</taxon>
        <taxon>Pseudomonadati</taxon>
        <taxon>Pseudomonadota</taxon>
        <taxon>Alphaproteobacteria</taxon>
        <taxon>Rhodobacterales</taxon>
        <taxon>Roseobacteraceae</taxon>
        <taxon>Palleronia</taxon>
    </lineage>
</organism>
<evidence type="ECO:0000313" key="2">
    <source>
        <dbReference type="Proteomes" id="UP000295701"/>
    </source>
</evidence>
<accession>A0A4R6AC10</accession>
<reference evidence="1 2" key="1">
    <citation type="submission" date="2019-03" db="EMBL/GenBank/DDBJ databases">
        <title>Primorskyibacter sp. SS33 isolated from sediments.</title>
        <authorList>
            <person name="Xunke S."/>
        </authorList>
    </citation>
    <scope>NUCLEOTIDE SEQUENCE [LARGE SCALE GENOMIC DNA]</scope>
    <source>
        <strain evidence="1 2">SS33</strain>
    </source>
</reference>
<dbReference type="OrthoDB" id="7916272at2"/>